<dbReference type="Proteomes" id="UP000283522">
    <property type="component" value="Unassembled WGS sequence"/>
</dbReference>
<proteinExistence type="predicted"/>
<keyword evidence="2" id="KW-1185">Reference proteome</keyword>
<dbReference type="Gene3D" id="3.40.50.150">
    <property type="entry name" value="Vaccinia Virus protein VP39"/>
    <property type="match status" value="1"/>
</dbReference>
<protein>
    <recommendedName>
        <fullName evidence="3">Class I SAM-dependent methyltransferase</fullName>
    </recommendedName>
</protein>
<dbReference type="Pfam" id="PF13489">
    <property type="entry name" value="Methyltransf_23"/>
    <property type="match status" value="1"/>
</dbReference>
<dbReference type="EMBL" id="QXML01000003">
    <property type="protein sequence ID" value="RIW16240.1"/>
    <property type="molecule type" value="Genomic_DNA"/>
</dbReference>
<organism evidence="1 2">
    <name type="scientific">Algoriphagus lacus</name>
    <dbReference type="NCBI Taxonomy" id="2056311"/>
    <lineage>
        <taxon>Bacteria</taxon>
        <taxon>Pseudomonadati</taxon>
        <taxon>Bacteroidota</taxon>
        <taxon>Cytophagia</taxon>
        <taxon>Cytophagales</taxon>
        <taxon>Cyclobacteriaceae</taxon>
        <taxon>Algoriphagus</taxon>
    </lineage>
</organism>
<reference evidence="1 2" key="1">
    <citation type="submission" date="2018-09" db="EMBL/GenBank/DDBJ databases">
        <authorList>
            <person name="Wang X."/>
            <person name="Du Z."/>
        </authorList>
    </citation>
    <scope>NUCLEOTIDE SEQUENCE [LARGE SCALE GENOMIC DNA]</scope>
    <source>
        <strain evidence="1 2">N3</strain>
    </source>
</reference>
<dbReference type="AlphaFoldDB" id="A0A418PT37"/>
<evidence type="ECO:0008006" key="3">
    <source>
        <dbReference type="Google" id="ProtNLM"/>
    </source>
</evidence>
<evidence type="ECO:0000313" key="1">
    <source>
        <dbReference type="EMBL" id="RIW16240.1"/>
    </source>
</evidence>
<name>A0A418PT37_9BACT</name>
<accession>A0A418PT37</accession>
<dbReference type="SUPFAM" id="SSF53335">
    <property type="entry name" value="S-adenosyl-L-methionine-dependent methyltransferases"/>
    <property type="match status" value="1"/>
</dbReference>
<gene>
    <name evidence="1" type="ORF">D0X99_07670</name>
</gene>
<evidence type="ECO:0000313" key="2">
    <source>
        <dbReference type="Proteomes" id="UP000283522"/>
    </source>
</evidence>
<dbReference type="InterPro" id="IPR029063">
    <property type="entry name" value="SAM-dependent_MTases_sf"/>
</dbReference>
<sequence length="197" mass="22994">MKDAYGRIARYYSWLSNLVFGNVLKEANRAFLESIVEKSIMIIGGGDGKSYVGLEENLLGEFWEKSPAMLKLAKKHLSGSKLKFQLGEFQSKRKADFIFLPFVLDTLSDEQLEKLLLQLRENLNPSGKVVFSDFFPPTAFLQKTILRLMILFFRLVTSHSRMDLPDYESFFQKTGYRKVDEKSWENRWIRTQMWVLA</sequence>
<comment type="caution">
    <text evidence="1">The sequence shown here is derived from an EMBL/GenBank/DDBJ whole genome shotgun (WGS) entry which is preliminary data.</text>
</comment>